<evidence type="ECO:0000256" key="2">
    <source>
        <dbReference type="ARBA" id="ARBA00006073"/>
    </source>
</evidence>
<dbReference type="InterPro" id="IPR036249">
    <property type="entry name" value="Thioredoxin-like_sf"/>
</dbReference>
<keyword evidence="5" id="KW-0687">Ribonucleoprotein</keyword>
<dbReference type="Proteomes" id="UP000000561">
    <property type="component" value="Chromosome 8"/>
</dbReference>
<dbReference type="PANTHER" id="PTHR21396">
    <property type="entry name" value="39S RIBOSOMAL PROTEIN L43"/>
    <property type="match status" value="1"/>
</dbReference>
<protein>
    <recommendedName>
        <fullName evidence="6">Large ribosomal subunit protein mL43</fullName>
    </recommendedName>
</protein>
<organism evidence="8 9">
    <name type="scientific">Mycosarcoma maydis</name>
    <name type="common">Corn smut fungus</name>
    <name type="synonym">Ustilago maydis</name>
    <dbReference type="NCBI Taxonomy" id="5270"/>
    <lineage>
        <taxon>Eukaryota</taxon>
        <taxon>Fungi</taxon>
        <taxon>Dikarya</taxon>
        <taxon>Basidiomycota</taxon>
        <taxon>Ustilaginomycotina</taxon>
        <taxon>Ustilaginomycetes</taxon>
        <taxon>Ustilaginales</taxon>
        <taxon>Ustilaginaceae</taxon>
        <taxon>Mycosarcoma</taxon>
    </lineage>
</organism>
<dbReference type="FunCoup" id="A0A0D1CPS8">
    <property type="interactions" value="124"/>
</dbReference>
<dbReference type="AlphaFoldDB" id="A0A0D1CPS8"/>
<dbReference type="RefSeq" id="XP_011389771.1">
    <property type="nucleotide sequence ID" value="XM_011391469.1"/>
</dbReference>
<evidence type="ECO:0000259" key="7">
    <source>
        <dbReference type="SMART" id="SM00916"/>
    </source>
</evidence>
<evidence type="ECO:0000256" key="6">
    <source>
        <dbReference type="ARBA" id="ARBA00035188"/>
    </source>
</evidence>
<dbReference type="PANTHER" id="PTHR21396:SF2">
    <property type="entry name" value="LARGE RIBOSOMAL SUBUNIT PROTEIN ML43"/>
    <property type="match status" value="1"/>
</dbReference>
<dbReference type="GO" id="GO:0003735">
    <property type="term" value="F:structural constituent of ribosome"/>
    <property type="evidence" value="ECO:0000318"/>
    <property type="project" value="GO_Central"/>
</dbReference>
<feature type="domain" description="Ribosomal protein/NADH dehydrogenase" evidence="7">
    <location>
        <begin position="39"/>
        <end position="118"/>
    </location>
</feature>
<dbReference type="InParanoid" id="A0A0D1CPS8"/>
<evidence type="ECO:0000256" key="4">
    <source>
        <dbReference type="ARBA" id="ARBA00023128"/>
    </source>
</evidence>
<evidence type="ECO:0000313" key="9">
    <source>
        <dbReference type="Proteomes" id="UP000000561"/>
    </source>
</evidence>
<dbReference type="GO" id="GO:0032543">
    <property type="term" value="P:mitochondrial translation"/>
    <property type="evidence" value="ECO:0007669"/>
    <property type="project" value="InterPro"/>
</dbReference>
<evidence type="ECO:0000313" key="8">
    <source>
        <dbReference type="EMBL" id="KIS68583.1"/>
    </source>
</evidence>
<comment type="subcellular location">
    <subcellularLocation>
        <location evidence="1">Mitochondrion</location>
    </subcellularLocation>
</comment>
<reference evidence="8 9" key="1">
    <citation type="journal article" date="2006" name="Nature">
        <title>Insights from the genome of the biotrophic fungal plant pathogen Ustilago maydis.</title>
        <authorList>
            <person name="Kamper J."/>
            <person name="Kahmann R."/>
            <person name="Bolker M."/>
            <person name="Ma L.J."/>
            <person name="Brefort T."/>
            <person name="Saville B.J."/>
            <person name="Banuett F."/>
            <person name="Kronstad J.W."/>
            <person name="Gold S.E."/>
            <person name="Muller O."/>
            <person name="Perlin M.H."/>
            <person name="Wosten H.A."/>
            <person name="de Vries R."/>
            <person name="Ruiz-Herrera J."/>
            <person name="Reynaga-Pena C.G."/>
            <person name="Snetselaar K."/>
            <person name="McCann M."/>
            <person name="Perez-Martin J."/>
            <person name="Feldbrugge M."/>
            <person name="Basse C.W."/>
            <person name="Steinberg G."/>
            <person name="Ibeas J.I."/>
            <person name="Holloman W."/>
            <person name="Guzman P."/>
            <person name="Farman M."/>
            <person name="Stajich J.E."/>
            <person name="Sentandreu R."/>
            <person name="Gonzalez-Prieto J.M."/>
            <person name="Kennell J.C."/>
            <person name="Molina L."/>
            <person name="Schirawski J."/>
            <person name="Mendoza-Mendoza A."/>
            <person name="Greilinger D."/>
            <person name="Munch K."/>
            <person name="Rossel N."/>
            <person name="Scherer M."/>
            <person name="Vranes M."/>
            <person name="Ladendorf O."/>
            <person name="Vincon V."/>
            <person name="Fuchs U."/>
            <person name="Sandrock B."/>
            <person name="Meng S."/>
            <person name="Ho E.C."/>
            <person name="Cahill M.J."/>
            <person name="Boyce K.J."/>
            <person name="Klose J."/>
            <person name="Klosterman S.J."/>
            <person name="Deelstra H.J."/>
            <person name="Ortiz-Castellanos L."/>
            <person name="Li W."/>
            <person name="Sanchez-Alonso P."/>
            <person name="Schreier P.H."/>
            <person name="Hauser-Hahn I."/>
            <person name="Vaupel M."/>
            <person name="Koopmann E."/>
            <person name="Friedrich G."/>
            <person name="Voss H."/>
            <person name="Schluter T."/>
            <person name="Margolis J."/>
            <person name="Platt D."/>
            <person name="Swimmer C."/>
            <person name="Gnirke A."/>
            <person name="Chen F."/>
            <person name="Vysotskaia V."/>
            <person name="Mannhaupt G."/>
            <person name="Guldener U."/>
            <person name="Munsterkotter M."/>
            <person name="Haase D."/>
            <person name="Oesterheld M."/>
            <person name="Mewes H.W."/>
            <person name="Mauceli E.W."/>
            <person name="DeCaprio D."/>
            <person name="Wade C.M."/>
            <person name="Butler J."/>
            <person name="Young S."/>
            <person name="Jaffe D.B."/>
            <person name="Calvo S."/>
            <person name="Nusbaum C."/>
            <person name="Galagan J."/>
            <person name="Birren B.W."/>
        </authorList>
    </citation>
    <scope>NUCLEOTIDE SEQUENCE [LARGE SCALE GENOMIC DNA]</scope>
    <source>
        <strain evidence="9">DSM 14603 / FGSC 9021 / UM521</strain>
    </source>
</reference>
<accession>A0A0D1CPS8</accession>
<dbReference type="SUPFAM" id="SSF52833">
    <property type="entry name" value="Thioredoxin-like"/>
    <property type="match status" value="1"/>
</dbReference>
<gene>
    <name evidence="8" type="ORF">UMAG_10382</name>
</gene>
<dbReference type="GeneID" id="23566425"/>
<dbReference type="GO" id="GO:0005762">
    <property type="term" value="C:mitochondrial large ribosomal subunit"/>
    <property type="evidence" value="ECO:0000318"/>
    <property type="project" value="GO_Central"/>
</dbReference>
<name>A0A0D1CPS8_MYCMD</name>
<proteinExistence type="inferred from homology"/>
<evidence type="ECO:0000256" key="3">
    <source>
        <dbReference type="ARBA" id="ARBA00022980"/>
    </source>
</evidence>
<keyword evidence="9" id="KW-1185">Reference proteome</keyword>
<evidence type="ECO:0000256" key="1">
    <source>
        <dbReference type="ARBA" id="ARBA00004173"/>
    </source>
</evidence>
<dbReference type="EMBL" id="CM003147">
    <property type="protein sequence ID" value="KIS68583.1"/>
    <property type="molecule type" value="Genomic_DNA"/>
</dbReference>
<dbReference type="InterPro" id="IPR039927">
    <property type="entry name" value="Ribosomal_mL43"/>
</dbReference>
<dbReference type="OrthoDB" id="88at2759"/>
<dbReference type="KEGG" id="uma:UMAG_10382"/>
<sequence length="151" mass="16720">MSYLKRFTKVLRGSLSTTSRGEAGTFHLPLRKLVLRYSQTNASSAGMRTFLLSARFGLLTQKYPSVEFVVDHTNGERHALVTGFYAAAETSGRSKQVNLANLDAGQVEAKLKQVVESSGAKIKSWKRRNVQSSNHAARGVWSQLHDKPLDI</sequence>
<keyword evidence="4" id="KW-0496">Mitochondrion</keyword>
<evidence type="ECO:0000256" key="5">
    <source>
        <dbReference type="ARBA" id="ARBA00023274"/>
    </source>
</evidence>
<dbReference type="Gene3D" id="3.40.30.10">
    <property type="entry name" value="Glutaredoxin"/>
    <property type="match status" value="1"/>
</dbReference>
<dbReference type="InterPro" id="IPR007741">
    <property type="entry name" value="Ribosomal_mL43/mS25/NADH_DH"/>
</dbReference>
<dbReference type="VEuPathDB" id="FungiDB:UMAG_10382"/>
<comment type="similarity">
    <text evidence="2">Belongs to the mitochondrion-specific ribosomal protein mL43 family.</text>
</comment>
<keyword evidence="3" id="KW-0689">Ribosomal protein</keyword>
<dbReference type="SMART" id="SM00916">
    <property type="entry name" value="L51_S25_CI-B8"/>
    <property type="match status" value="1"/>
</dbReference>
<dbReference type="STRING" id="237631.A0A0D1CPS8"/>